<accession>A0ACC2NMQ7</accession>
<protein>
    <submittedName>
        <fullName evidence="1">Uncharacterized protein</fullName>
    </submittedName>
</protein>
<comment type="caution">
    <text evidence="1">The sequence shown here is derived from an EMBL/GenBank/DDBJ whole genome shotgun (WGS) entry which is preliminary data.</text>
</comment>
<dbReference type="EMBL" id="CM056743">
    <property type="protein sequence ID" value="KAJ8672440.1"/>
    <property type="molecule type" value="Genomic_DNA"/>
</dbReference>
<dbReference type="Proteomes" id="UP001239111">
    <property type="component" value="Chromosome 3"/>
</dbReference>
<proteinExistence type="predicted"/>
<sequence length="148" mass="16375">MNVHSAGKPGCAVCLKPVKRDATPKLCSGCANLVHVTCIPANYNTALCYKCTSFRDEIISHTLIPKEKSAATTWNAPGTSKISCRALWPREVYQQYEKALVVAKNLNYESPMVKNLTVCMRENRTSFLIPINSELEFNALILRASPAN</sequence>
<reference evidence="1" key="1">
    <citation type="submission" date="2023-04" db="EMBL/GenBank/DDBJ databases">
        <title>A chromosome-level genome assembly of the parasitoid wasp Eretmocerus hayati.</title>
        <authorList>
            <person name="Zhong Y."/>
            <person name="Liu S."/>
            <person name="Liu Y."/>
        </authorList>
    </citation>
    <scope>NUCLEOTIDE SEQUENCE</scope>
    <source>
        <strain evidence="1">ZJU_SS_LIU_2023</strain>
    </source>
</reference>
<gene>
    <name evidence="1" type="ORF">QAD02_003699</name>
</gene>
<evidence type="ECO:0000313" key="2">
    <source>
        <dbReference type="Proteomes" id="UP001239111"/>
    </source>
</evidence>
<evidence type="ECO:0000313" key="1">
    <source>
        <dbReference type="EMBL" id="KAJ8672440.1"/>
    </source>
</evidence>
<organism evidence="1 2">
    <name type="scientific">Eretmocerus hayati</name>
    <dbReference type="NCBI Taxonomy" id="131215"/>
    <lineage>
        <taxon>Eukaryota</taxon>
        <taxon>Metazoa</taxon>
        <taxon>Ecdysozoa</taxon>
        <taxon>Arthropoda</taxon>
        <taxon>Hexapoda</taxon>
        <taxon>Insecta</taxon>
        <taxon>Pterygota</taxon>
        <taxon>Neoptera</taxon>
        <taxon>Endopterygota</taxon>
        <taxon>Hymenoptera</taxon>
        <taxon>Apocrita</taxon>
        <taxon>Proctotrupomorpha</taxon>
        <taxon>Chalcidoidea</taxon>
        <taxon>Aphelinidae</taxon>
        <taxon>Aphelininae</taxon>
        <taxon>Eretmocerus</taxon>
    </lineage>
</organism>
<name>A0ACC2NMQ7_9HYME</name>
<keyword evidence="2" id="KW-1185">Reference proteome</keyword>